<protein>
    <submittedName>
        <fullName evidence="1">Uncharacterized protein</fullName>
    </submittedName>
</protein>
<name>A0A6L5XHX5_9BACT</name>
<evidence type="ECO:0000313" key="2">
    <source>
        <dbReference type="Proteomes" id="UP000477488"/>
    </source>
</evidence>
<evidence type="ECO:0000313" key="1">
    <source>
        <dbReference type="EMBL" id="MSS26722.1"/>
    </source>
</evidence>
<dbReference type="EMBL" id="VUMH01000001">
    <property type="protein sequence ID" value="MSS26722.1"/>
    <property type="molecule type" value="Genomic_DNA"/>
</dbReference>
<sequence length="76" mass="8318">MSYTKLCPGKSLSLSVAMLFCSVTRLRRERLKQAAGAATAGAVFRMLPAPAIRLCFVPAEQRRLYLFLPVTGLSSQ</sequence>
<organism evidence="1 2">
    <name type="scientific">Desulfovibrio porci</name>
    <dbReference type="NCBI Taxonomy" id="2605782"/>
    <lineage>
        <taxon>Bacteria</taxon>
        <taxon>Pseudomonadati</taxon>
        <taxon>Thermodesulfobacteriota</taxon>
        <taxon>Desulfovibrionia</taxon>
        <taxon>Desulfovibrionales</taxon>
        <taxon>Desulfovibrionaceae</taxon>
        <taxon>Desulfovibrio</taxon>
    </lineage>
</organism>
<reference evidence="1 2" key="1">
    <citation type="submission" date="2019-09" db="EMBL/GenBank/DDBJ databases">
        <title>In-depth cultivation of the pig gut microbiome towards novel bacterial diversity and tailored functional studies.</title>
        <authorList>
            <person name="Wylensek D."/>
            <person name="Hitch T.C.A."/>
            <person name="Clavel T."/>
        </authorList>
    </citation>
    <scope>NUCLEOTIDE SEQUENCE [LARGE SCALE GENOMIC DNA]</scope>
    <source>
        <strain evidence="1 2">PG-178-WT-4</strain>
    </source>
</reference>
<keyword evidence="2" id="KW-1185">Reference proteome</keyword>
<dbReference type="AlphaFoldDB" id="A0A6L5XHX5"/>
<comment type="caution">
    <text evidence="1">The sequence shown here is derived from an EMBL/GenBank/DDBJ whole genome shotgun (WGS) entry which is preliminary data.</text>
</comment>
<gene>
    <name evidence="1" type="ORF">FYJ44_01385</name>
</gene>
<proteinExistence type="predicted"/>
<accession>A0A6L5XHX5</accession>
<dbReference type="Proteomes" id="UP000477488">
    <property type="component" value="Unassembled WGS sequence"/>
</dbReference>